<keyword evidence="6" id="KW-0521">NADP</keyword>
<dbReference type="Pfam" id="PF01129">
    <property type="entry name" value="ART"/>
    <property type="match status" value="1"/>
</dbReference>
<reference evidence="8" key="1">
    <citation type="submission" date="2021-02" db="EMBL/GenBank/DDBJ databases">
        <authorList>
            <person name="Nowell W R."/>
        </authorList>
    </citation>
    <scope>NUCLEOTIDE SEQUENCE</scope>
</reference>
<dbReference type="Proteomes" id="UP000681720">
    <property type="component" value="Unassembled WGS sequence"/>
</dbReference>
<dbReference type="Gene3D" id="3.90.176.10">
    <property type="entry name" value="Toxin ADP-ribosyltransferase, Chain A, domain 1"/>
    <property type="match status" value="1"/>
</dbReference>
<organism evidence="8 9">
    <name type="scientific">Rotaria magnacalcarata</name>
    <dbReference type="NCBI Taxonomy" id="392030"/>
    <lineage>
        <taxon>Eukaryota</taxon>
        <taxon>Metazoa</taxon>
        <taxon>Spiralia</taxon>
        <taxon>Gnathifera</taxon>
        <taxon>Rotifera</taxon>
        <taxon>Eurotatoria</taxon>
        <taxon>Bdelloidea</taxon>
        <taxon>Philodinida</taxon>
        <taxon>Philodinidae</taxon>
        <taxon>Rotaria</taxon>
    </lineage>
</organism>
<accession>A0A8S3F8N6</accession>
<evidence type="ECO:0000256" key="2">
    <source>
        <dbReference type="ARBA" id="ARBA00022676"/>
    </source>
</evidence>
<keyword evidence="2 6" id="KW-0328">Glycosyltransferase</keyword>
<dbReference type="EMBL" id="CAJOBJ010259106">
    <property type="protein sequence ID" value="CAF5108789.1"/>
    <property type="molecule type" value="Genomic_DNA"/>
</dbReference>
<comment type="catalytic activity">
    <reaction evidence="5 6">
        <text>L-arginyl-[protein] + NAD(+) = N(omega)-(ADP-D-ribosyl)-L-arginyl-[protein] + nicotinamide + H(+)</text>
        <dbReference type="Rhea" id="RHEA:19149"/>
        <dbReference type="Rhea" id="RHEA-COMP:10532"/>
        <dbReference type="Rhea" id="RHEA-COMP:15087"/>
        <dbReference type="ChEBI" id="CHEBI:15378"/>
        <dbReference type="ChEBI" id="CHEBI:17154"/>
        <dbReference type="ChEBI" id="CHEBI:29965"/>
        <dbReference type="ChEBI" id="CHEBI:57540"/>
        <dbReference type="ChEBI" id="CHEBI:142554"/>
        <dbReference type="EC" id="2.4.2.31"/>
    </reaction>
</comment>
<feature type="region of interest" description="Disordered" evidence="7">
    <location>
        <begin position="63"/>
        <end position="83"/>
    </location>
</feature>
<evidence type="ECO:0000256" key="4">
    <source>
        <dbReference type="ARBA" id="ARBA00022695"/>
    </source>
</evidence>
<evidence type="ECO:0000256" key="7">
    <source>
        <dbReference type="SAM" id="MobiDB-lite"/>
    </source>
</evidence>
<feature type="compositionally biased region" description="Polar residues" evidence="7">
    <location>
        <begin position="12"/>
        <end position="32"/>
    </location>
</feature>
<evidence type="ECO:0000256" key="5">
    <source>
        <dbReference type="ARBA" id="ARBA00047597"/>
    </source>
</evidence>
<sequence>MGCGSSEVAAVTHSTASPPIVNGQSKQASDGSFESDPNKRRTSTTSHTSKKIRMNSATSINSTTKRVASASSRTTTTDLKSSTVGKKSRTPSLVLYDDVNYDLVIVWVDPHIIDSEKTYVNSITKFRRITDAVFTFNEFDQCIHFLDGIYEKTAFLIVSDSVVEQFLPLVIGKPQLDFIYILNQTKRKIELVNEWTKKVKGLFDDIEQIFKTITTDSNHIDSWISMSILPKNENEANELNSSFMYMCLLTEILLKMQYDYKARNTLSELCRGRYLDNEEELNLINEFEQKYKSQSAVYWYTRDCFLYKMMNFALRTQDMEIIMKMGFFIRDLHEQLVIMHKNQVDQQKEVLIFRGQGILLNEFDKIRKNIGGLMSFNVFLSTSTDIEISLNFAQGAENDPKLVPVLFRMRIDPTKSSVPFADVTKLSSFTHEKETLFSMHTIFRIVDVRRNEGQYWNIILSLTSDTDPELMKLTDHLRQEIGGGSHLQQLG</sequence>
<evidence type="ECO:0000313" key="8">
    <source>
        <dbReference type="EMBL" id="CAF5108789.1"/>
    </source>
</evidence>
<evidence type="ECO:0000256" key="6">
    <source>
        <dbReference type="RuleBase" id="RU361228"/>
    </source>
</evidence>
<name>A0A8S3F8N6_9BILA</name>
<feature type="non-terminal residue" evidence="8">
    <location>
        <position position="491"/>
    </location>
</feature>
<keyword evidence="4" id="KW-0548">Nucleotidyltransferase</keyword>
<dbReference type="AlphaFoldDB" id="A0A8S3F8N6"/>
<protein>
    <recommendedName>
        <fullName evidence="6">NAD(P)(+)--arginine ADP-ribosyltransferase</fullName>
        <ecNumber evidence="6">2.4.2.31</ecNumber>
    </recommendedName>
    <alternativeName>
        <fullName evidence="6">Mono(ADP-ribosyl)transferase</fullName>
    </alternativeName>
</protein>
<keyword evidence="3 6" id="KW-0808">Transferase</keyword>
<dbReference type="PROSITE" id="PS51996">
    <property type="entry name" value="TR_MART"/>
    <property type="match status" value="1"/>
</dbReference>
<dbReference type="GO" id="GO:0106274">
    <property type="term" value="F:NAD+-protein-arginine ADP-ribosyltransferase activity"/>
    <property type="evidence" value="ECO:0007669"/>
    <property type="project" value="UniProtKB-EC"/>
</dbReference>
<dbReference type="SUPFAM" id="SSF56399">
    <property type="entry name" value="ADP-ribosylation"/>
    <property type="match status" value="1"/>
</dbReference>
<keyword evidence="6" id="KW-0520">NAD</keyword>
<evidence type="ECO:0000256" key="1">
    <source>
        <dbReference type="ARBA" id="ARBA00009558"/>
    </source>
</evidence>
<dbReference type="InterPro" id="IPR000768">
    <property type="entry name" value="ART"/>
</dbReference>
<comment type="caution">
    <text evidence="8">The sequence shown here is derived from an EMBL/GenBank/DDBJ whole genome shotgun (WGS) entry which is preliminary data.</text>
</comment>
<dbReference type="GO" id="GO:0016779">
    <property type="term" value="F:nucleotidyltransferase activity"/>
    <property type="evidence" value="ECO:0007669"/>
    <property type="project" value="UniProtKB-KW"/>
</dbReference>
<proteinExistence type="inferred from homology"/>
<gene>
    <name evidence="8" type="ORF">GIL414_LOCUS63077</name>
</gene>
<comment type="similarity">
    <text evidence="1 6">Belongs to the Arg-specific ADP-ribosyltransferase family.</text>
</comment>
<feature type="compositionally biased region" description="Low complexity" evidence="7">
    <location>
        <begin position="63"/>
        <end position="77"/>
    </location>
</feature>
<evidence type="ECO:0000256" key="3">
    <source>
        <dbReference type="ARBA" id="ARBA00022679"/>
    </source>
</evidence>
<evidence type="ECO:0000313" key="9">
    <source>
        <dbReference type="Proteomes" id="UP000681720"/>
    </source>
</evidence>
<feature type="region of interest" description="Disordered" evidence="7">
    <location>
        <begin position="1"/>
        <end position="51"/>
    </location>
</feature>
<dbReference type="EC" id="2.4.2.31" evidence="6"/>